<sequence>MLSQEHPLLENDGSCPLSRTLLSTTSFQTKFYHNIPQFWNQYGVDSIMES</sequence>
<proteinExistence type="predicted"/>
<protein>
    <submittedName>
        <fullName evidence="1">Uncharacterized protein</fullName>
    </submittedName>
</protein>
<organism evidence="1 2">
    <name type="scientific">Beta vulgaris subsp. vulgaris</name>
    <name type="common">Beet</name>
    <dbReference type="NCBI Taxonomy" id="3555"/>
    <lineage>
        <taxon>Eukaryota</taxon>
        <taxon>Viridiplantae</taxon>
        <taxon>Streptophyta</taxon>
        <taxon>Embryophyta</taxon>
        <taxon>Tracheophyta</taxon>
        <taxon>Spermatophyta</taxon>
        <taxon>Magnoliopsida</taxon>
        <taxon>eudicotyledons</taxon>
        <taxon>Gunneridae</taxon>
        <taxon>Pentapetalae</taxon>
        <taxon>Caryophyllales</taxon>
        <taxon>Chenopodiaceae</taxon>
        <taxon>Betoideae</taxon>
        <taxon>Beta</taxon>
    </lineage>
</organism>
<name>A0A0J8BDE1_BETVV</name>
<keyword evidence="2" id="KW-1185">Reference proteome</keyword>
<reference evidence="1 2" key="1">
    <citation type="journal article" date="2014" name="Nature">
        <title>The genome of the recently domesticated crop plant sugar beet (Beta vulgaris).</title>
        <authorList>
            <person name="Dohm J.C."/>
            <person name="Minoche A.E."/>
            <person name="Holtgrawe D."/>
            <person name="Capella-Gutierrez S."/>
            <person name="Zakrzewski F."/>
            <person name="Tafer H."/>
            <person name="Rupp O."/>
            <person name="Sorensen T.R."/>
            <person name="Stracke R."/>
            <person name="Reinhardt R."/>
            <person name="Goesmann A."/>
            <person name="Kraft T."/>
            <person name="Schulz B."/>
            <person name="Stadler P.F."/>
            <person name="Schmidt T."/>
            <person name="Gabaldon T."/>
            <person name="Lehrach H."/>
            <person name="Weisshaar B."/>
            <person name="Himmelbauer H."/>
        </authorList>
    </citation>
    <scope>NUCLEOTIDE SEQUENCE [LARGE SCALE GENOMIC DNA]</scope>
    <source>
        <tissue evidence="1">Taproot</tissue>
    </source>
</reference>
<dbReference type="AlphaFoldDB" id="A0A0J8BDE1"/>
<gene>
    <name evidence="1" type="ORF">BVRB_4g096970</name>
</gene>
<dbReference type="Proteomes" id="UP000035740">
    <property type="component" value="Unassembled WGS sequence"/>
</dbReference>
<accession>A0A0J8BDE1</accession>
<dbReference type="EMBL" id="KQ090276">
    <property type="protein sequence ID" value="KMS97977.1"/>
    <property type="molecule type" value="Genomic_DNA"/>
</dbReference>
<dbReference type="OrthoDB" id="1928104at2759"/>
<evidence type="ECO:0000313" key="1">
    <source>
        <dbReference type="EMBL" id="KMS97977.1"/>
    </source>
</evidence>
<dbReference type="Gramene" id="KMS97977">
    <property type="protein sequence ID" value="KMS97977"/>
    <property type="gene ID" value="BVRB_4g096970"/>
</dbReference>
<evidence type="ECO:0000313" key="2">
    <source>
        <dbReference type="Proteomes" id="UP000035740"/>
    </source>
</evidence>